<dbReference type="OrthoDB" id="9815690at2"/>
<sequence>MPDILLCTDLDRTLLPNGLQAESPHARRWFARAVSYPGLQLAYVSGRDLTLVLKAIADYQLPQPDYMVTDVGSRIYQRIGNDYQPLSGWQQHIAEDWPGIDSRDLAQLLTPSLLQLQSAQQQQQYKLSYQCVPAVDMAAGMAQLEQQLQALPIRWQLIGSVDETQDIGLVDLLPASAGKRQAIDFLVQSLSLAPSQVFFSGDSGNDLDVLMSPYRAVLVKNATAEVVTKALQGSKAQGNQHHLYLAQGLPELGLNGNYSAGIVEGLLHFFPELKSWLTAKRQGDE</sequence>
<dbReference type="AlphaFoldDB" id="A0A4R2FBK2"/>
<dbReference type="SFLD" id="SFLDG01141">
    <property type="entry name" value="C2.B.1:_Sucrose_Phosphatase_Li"/>
    <property type="match status" value="1"/>
</dbReference>
<keyword evidence="4" id="KW-1185">Reference proteome</keyword>
<name>A0A4R2FBK2_9GAMM</name>
<reference evidence="3 4" key="1">
    <citation type="submission" date="2019-03" db="EMBL/GenBank/DDBJ databases">
        <title>Freshwater and sediment microbial communities from various areas in North America, analyzing microbe dynamics in response to fracking.</title>
        <authorList>
            <person name="Lamendella R."/>
        </authorList>
    </citation>
    <scope>NUCLEOTIDE SEQUENCE [LARGE SCALE GENOMIC DNA]</scope>
    <source>
        <strain evidence="3 4">74A</strain>
    </source>
</reference>
<dbReference type="Proteomes" id="UP000294832">
    <property type="component" value="Unassembled WGS sequence"/>
</dbReference>
<keyword evidence="1" id="KW-0378">Hydrolase</keyword>
<gene>
    <name evidence="3" type="ORF">EDC91_11653</name>
</gene>
<evidence type="ECO:0000313" key="4">
    <source>
        <dbReference type="Proteomes" id="UP000294832"/>
    </source>
</evidence>
<dbReference type="GO" id="GO:0000287">
    <property type="term" value="F:magnesium ion binding"/>
    <property type="evidence" value="ECO:0007669"/>
    <property type="project" value="UniProtKB-ARBA"/>
</dbReference>
<dbReference type="InterPro" id="IPR036412">
    <property type="entry name" value="HAD-like_sf"/>
</dbReference>
<dbReference type="InterPro" id="IPR006380">
    <property type="entry name" value="SPP-like_dom"/>
</dbReference>
<evidence type="ECO:0000313" key="3">
    <source>
        <dbReference type="EMBL" id="TCN83073.1"/>
    </source>
</evidence>
<dbReference type="PANTHER" id="PTHR46521:SF4">
    <property type="entry name" value="SUCROSE-PHOSPHATASE 2-RELATED"/>
    <property type="match status" value="1"/>
</dbReference>
<dbReference type="PANTHER" id="PTHR46521">
    <property type="entry name" value="SUCROSE-PHOSPHATASE 2-RELATED"/>
    <property type="match status" value="1"/>
</dbReference>
<dbReference type="InterPro" id="IPR023214">
    <property type="entry name" value="HAD_sf"/>
</dbReference>
<accession>A0A4R2FBK2</accession>
<proteinExistence type="predicted"/>
<dbReference type="SUPFAM" id="SSF56784">
    <property type="entry name" value="HAD-like"/>
    <property type="match status" value="1"/>
</dbReference>
<dbReference type="Gene3D" id="3.40.50.1000">
    <property type="entry name" value="HAD superfamily/HAD-like"/>
    <property type="match status" value="1"/>
</dbReference>
<dbReference type="SFLD" id="SFLDG01140">
    <property type="entry name" value="C2.B:_Phosphomannomutase_and_P"/>
    <property type="match status" value="1"/>
</dbReference>
<dbReference type="RefSeq" id="WP_133039282.1">
    <property type="nucleotide sequence ID" value="NZ_SLWF01000016.1"/>
</dbReference>
<evidence type="ECO:0000259" key="2">
    <source>
        <dbReference type="Pfam" id="PF05116"/>
    </source>
</evidence>
<dbReference type="Pfam" id="PF05116">
    <property type="entry name" value="S6PP"/>
    <property type="match status" value="1"/>
</dbReference>
<dbReference type="NCBIfam" id="TIGR01484">
    <property type="entry name" value="HAD-SF-IIB"/>
    <property type="match status" value="1"/>
</dbReference>
<organism evidence="3 4">
    <name type="scientific">Shewanella fodinae</name>
    <dbReference type="NCBI Taxonomy" id="552357"/>
    <lineage>
        <taxon>Bacteria</taxon>
        <taxon>Pseudomonadati</taxon>
        <taxon>Pseudomonadota</taxon>
        <taxon>Gammaproteobacteria</taxon>
        <taxon>Alteromonadales</taxon>
        <taxon>Shewanellaceae</taxon>
        <taxon>Shewanella</taxon>
    </lineage>
</organism>
<dbReference type="GO" id="GO:0016791">
    <property type="term" value="F:phosphatase activity"/>
    <property type="evidence" value="ECO:0007669"/>
    <property type="project" value="UniProtKB-ARBA"/>
</dbReference>
<evidence type="ECO:0000256" key="1">
    <source>
        <dbReference type="ARBA" id="ARBA00022801"/>
    </source>
</evidence>
<dbReference type="InterPro" id="IPR006379">
    <property type="entry name" value="HAD-SF_hydro_IIB"/>
</dbReference>
<dbReference type="EMBL" id="SLWF01000016">
    <property type="protein sequence ID" value="TCN83073.1"/>
    <property type="molecule type" value="Genomic_DNA"/>
</dbReference>
<dbReference type="Gene3D" id="3.90.1070.10">
    <property type="match status" value="1"/>
</dbReference>
<dbReference type="SFLD" id="SFLDS00003">
    <property type="entry name" value="Haloacid_Dehalogenase"/>
    <property type="match status" value="1"/>
</dbReference>
<protein>
    <recommendedName>
        <fullName evidence="2">Sucrose phosphatase-like domain-containing protein</fullName>
    </recommendedName>
</protein>
<feature type="domain" description="Sucrose phosphatase-like" evidence="2">
    <location>
        <begin position="3"/>
        <end position="269"/>
    </location>
</feature>
<comment type="caution">
    <text evidence="3">The sequence shown here is derived from an EMBL/GenBank/DDBJ whole genome shotgun (WGS) entry which is preliminary data.</text>
</comment>
<dbReference type="InterPro" id="IPR051518">
    <property type="entry name" value="Sucrose_Phosphatase"/>
</dbReference>